<dbReference type="EMBL" id="CAKOAT010278488">
    <property type="protein sequence ID" value="CAH8360087.1"/>
    <property type="molecule type" value="Genomic_DNA"/>
</dbReference>
<keyword evidence="1" id="KW-0520">NAD</keyword>
<dbReference type="SUPFAM" id="SSF52200">
    <property type="entry name" value="Toll/Interleukin receptor TIR domain"/>
    <property type="match status" value="1"/>
</dbReference>
<reference evidence="3 4" key="1">
    <citation type="submission" date="2022-03" db="EMBL/GenBank/DDBJ databases">
        <authorList>
            <person name="Macdonald S."/>
            <person name="Ahmed S."/>
            <person name="Newling K."/>
        </authorList>
    </citation>
    <scope>NUCLEOTIDE SEQUENCE [LARGE SCALE GENOMIC DNA]</scope>
</reference>
<evidence type="ECO:0000313" key="3">
    <source>
        <dbReference type="EMBL" id="CAH8360087.1"/>
    </source>
</evidence>
<dbReference type="AlphaFoldDB" id="A0ABC8KW11"/>
<proteinExistence type="predicted"/>
<organism evidence="3 4">
    <name type="scientific">Eruca vesicaria subsp. sativa</name>
    <name type="common">Garden rocket</name>
    <name type="synonym">Eruca sativa</name>
    <dbReference type="NCBI Taxonomy" id="29727"/>
    <lineage>
        <taxon>Eukaryota</taxon>
        <taxon>Viridiplantae</taxon>
        <taxon>Streptophyta</taxon>
        <taxon>Embryophyta</taxon>
        <taxon>Tracheophyta</taxon>
        <taxon>Spermatophyta</taxon>
        <taxon>Magnoliopsida</taxon>
        <taxon>eudicotyledons</taxon>
        <taxon>Gunneridae</taxon>
        <taxon>Pentapetalae</taxon>
        <taxon>rosids</taxon>
        <taxon>malvids</taxon>
        <taxon>Brassicales</taxon>
        <taxon>Brassicaceae</taxon>
        <taxon>Brassiceae</taxon>
        <taxon>Eruca</taxon>
    </lineage>
</organism>
<dbReference type="Pfam" id="PF01582">
    <property type="entry name" value="TIR"/>
    <property type="match status" value="1"/>
</dbReference>
<dbReference type="InterPro" id="IPR000157">
    <property type="entry name" value="TIR_dom"/>
</dbReference>
<sequence>MVLSHRHNSDMDFLRELVIKLRELLDKISSPRNIQTVIQKLLIHPQEAVTSLLHALNLRIHDLITKTSNHFSCLSDDHMVFLDLNSLKNPALAHRLIKTGQSGKILLVLLGSLEDDNESLIFTPRVFPKKPQKFIGNNLISSSQEIQNHRNSLPVEVITVESNDNLQNLPGQDNNSEDSLTCFSLLCKILNSFAMIISPPSQGVSISFGEKQLEQNLVSSLRTQLKYNQFSVPEESDMKNRFKESKVAIVIFSPNYLESQECLNELVEIKKLMDAREIVPFPIFYNLTEGFVQKPKGWFLLRLLKIEYEVRKKVNRRDEKSILETEAKILRWRQALKSITSKPGLSNKQYRYINMCIFMCMCVSTFFSFSCSNDSEFVSDIVTKVKAIFACKERNSDPTSPNTTTDHRVVVEETPIHPQETAATTTVQYNDNDLFNSPSSFLQALNLETTDVEGFKLIPNGLASLSLRGQPNLVFLSLSSLDGLLQFQRSDSFEVLQKGLAMTPSGVNRIEEPSRVLALEPNQSQQWSNNRLIAPDQDHHSNHFPAQIPNDINLEANMC</sequence>
<dbReference type="PANTHER" id="PTHR32009">
    <property type="entry name" value="TMV RESISTANCE PROTEIN N-LIKE"/>
    <property type="match status" value="1"/>
</dbReference>
<accession>A0ABC8KW11</accession>
<keyword evidence="4" id="KW-1185">Reference proteome</keyword>
<dbReference type="SMART" id="SM00255">
    <property type="entry name" value="TIR"/>
    <property type="match status" value="1"/>
</dbReference>
<protein>
    <recommendedName>
        <fullName evidence="2">TIR domain-containing protein</fullName>
    </recommendedName>
</protein>
<evidence type="ECO:0000256" key="1">
    <source>
        <dbReference type="ARBA" id="ARBA00023027"/>
    </source>
</evidence>
<dbReference type="Gene3D" id="3.40.50.10140">
    <property type="entry name" value="Toll/interleukin-1 receptor homology (TIR) domain"/>
    <property type="match status" value="1"/>
</dbReference>
<comment type="caution">
    <text evidence="3">The sequence shown here is derived from an EMBL/GenBank/DDBJ whole genome shotgun (WGS) entry which is preliminary data.</text>
</comment>
<dbReference type="InterPro" id="IPR035897">
    <property type="entry name" value="Toll_tir_struct_dom_sf"/>
</dbReference>
<evidence type="ECO:0000313" key="4">
    <source>
        <dbReference type="Proteomes" id="UP001642260"/>
    </source>
</evidence>
<evidence type="ECO:0000259" key="2">
    <source>
        <dbReference type="PROSITE" id="PS50104"/>
    </source>
</evidence>
<dbReference type="PROSITE" id="PS50104">
    <property type="entry name" value="TIR"/>
    <property type="match status" value="1"/>
</dbReference>
<gene>
    <name evidence="3" type="ORF">ERUC_LOCUS25843</name>
</gene>
<feature type="domain" description="TIR" evidence="2">
    <location>
        <begin position="191"/>
        <end position="314"/>
    </location>
</feature>
<dbReference type="PANTHER" id="PTHR32009:SF45">
    <property type="entry name" value="DISEASE RESISTANCE PROTEIN (TIR-NBS-LRR CLASS) FAMILY"/>
    <property type="match status" value="1"/>
</dbReference>
<name>A0ABC8KW11_ERUVS</name>
<dbReference type="Proteomes" id="UP001642260">
    <property type="component" value="Unassembled WGS sequence"/>
</dbReference>